<reference evidence="2" key="1">
    <citation type="journal article" date="2012" name="PLoS Genet.">
        <title>The genomes of the fungal plant pathogens Cladosporium fulvum and Dothistroma septosporum reveal adaptation to different hosts and lifestyles but also signatures of common ancestry.</title>
        <authorList>
            <person name="de Wit P.J.G.M."/>
            <person name="van der Burgt A."/>
            <person name="Oekmen B."/>
            <person name="Stergiopoulos I."/>
            <person name="Abd-Elsalam K.A."/>
            <person name="Aerts A.L."/>
            <person name="Bahkali A.H."/>
            <person name="Beenen H.G."/>
            <person name="Chettri P."/>
            <person name="Cox M.P."/>
            <person name="Datema E."/>
            <person name="de Vries R.P."/>
            <person name="Dhillon B."/>
            <person name="Ganley A.R."/>
            <person name="Griffiths S.A."/>
            <person name="Guo Y."/>
            <person name="Hamelin R.C."/>
            <person name="Henrissat B."/>
            <person name="Kabir M.S."/>
            <person name="Jashni M.K."/>
            <person name="Kema G."/>
            <person name="Klaubauf S."/>
            <person name="Lapidus A."/>
            <person name="Levasseur A."/>
            <person name="Lindquist E."/>
            <person name="Mehrabi R."/>
            <person name="Ohm R.A."/>
            <person name="Owen T.J."/>
            <person name="Salamov A."/>
            <person name="Schwelm A."/>
            <person name="Schijlen E."/>
            <person name="Sun H."/>
            <person name="van den Burg H.A."/>
            <person name="van Ham R.C.H.J."/>
            <person name="Zhang S."/>
            <person name="Goodwin S.B."/>
            <person name="Grigoriev I.V."/>
            <person name="Collemare J."/>
            <person name="Bradshaw R.E."/>
        </authorList>
    </citation>
    <scope>NUCLEOTIDE SEQUENCE [LARGE SCALE GENOMIC DNA]</scope>
    <source>
        <strain evidence="2">NZE10 / CBS 128990</strain>
    </source>
</reference>
<sequence length="70" mass="7654">PQNCFVLDGYGLAVAYILGTDDSTDHVNQWPEQNVPFLKAQGIEKPGPGIDTIRGDSVDSLREIAQTPRE</sequence>
<gene>
    <name evidence="1" type="ORF">DOTSEDRAFT_120261</name>
</gene>
<proteinExistence type="predicted"/>
<protein>
    <submittedName>
        <fullName evidence="1">Uncharacterized protein</fullName>
    </submittedName>
</protein>
<dbReference type="Proteomes" id="UP000016933">
    <property type="component" value="Unassembled WGS sequence"/>
</dbReference>
<dbReference type="AlphaFoldDB" id="N1Q1A4"/>
<name>N1Q1A4_DOTSN</name>
<keyword evidence="2" id="KW-1185">Reference proteome</keyword>
<evidence type="ECO:0000313" key="1">
    <source>
        <dbReference type="EMBL" id="EME49457.1"/>
    </source>
</evidence>
<feature type="non-terminal residue" evidence="1">
    <location>
        <position position="1"/>
    </location>
</feature>
<dbReference type="EMBL" id="KB446535">
    <property type="protein sequence ID" value="EME49457.1"/>
    <property type="molecule type" value="Genomic_DNA"/>
</dbReference>
<dbReference type="HOGENOM" id="CLU_2764711_0_0_1"/>
<reference evidence="1 2" key="2">
    <citation type="journal article" date="2012" name="PLoS Pathog.">
        <title>Diverse lifestyles and strategies of plant pathogenesis encoded in the genomes of eighteen Dothideomycetes fungi.</title>
        <authorList>
            <person name="Ohm R.A."/>
            <person name="Feau N."/>
            <person name="Henrissat B."/>
            <person name="Schoch C.L."/>
            <person name="Horwitz B.A."/>
            <person name="Barry K.W."/>
            <person name="Condon B.J."/>
            <person name="Copeland A.C."/>
            <person name="Dhillon B."/>
            <person name="Glaser F."/>
            <person name="Hesse C.N."/>
            <person name="Kosti I."/>
            <person name="LaButti K."/>
            <person name="Lindquist E.A."/>
            <person name="Lucas S."/>
            <person name="Salamov A.A."/>
            <person name="Bradshaw R.E."/>
            <person name="Ciuffetti L."/>
            <person name="Hamelin R.C."/>
            <person name="Kema G.H.J."/>
            <person name="Lawrence C."/>
            <person name="Scott J.A."/>
            <person name="Spatafora J.W."/>
            <person name="Turgeon B.G."/>
            <person name="de Wit P.J.G.M."/>
            <person name="Zhong S."/>
            <person name="Goodwin S.B."/>
            <person name="Grigoriev I.V."/>
        </authorList>
    </citation>
    <scope>NUCLEOTIDE SEQUENCE [LARGE SCALE GENOMIC DNA]</scope>
    <source>
        <strain evidence="2">NZE10 / CBS 128990</strain>
    </source>
</reference>
<evidence type="ECO:0000313" key="2">
    <source>
        <dbReference type="Proteomes" id="UP000016933"/>
    </source>
</evidence>
<organism evidence="1 2">
    <name type="scientific">Dothistroma septosporum (strain NZE10 / CBS 128990)</name>
    <name type="common">Red band needle blight fungus</name>
    <name type="synonym">Mycosphaerella pini</name>
    <dbReference type="NCBI Taxonomy" id="675120"/>
    <lineage>
        <taxon>Eukaryota</taxon>
        <taxon>Fungi</taxon>
        <taxon>Dikarya</taxon>
        <taxon>Ascomycota</taxon>
        <taxon>Pezizomycotina</taxon>
        <taxon>Dothideomycetes</taxon>
        <taxon>Dothideomycetidae</taxon>
        <taxon>Mycosphaerellales</taxon>
        <taxon>Mycosphaerellaceae</taxon>
        <taxon>Dothistroma</taxon>
    </lineage>
</organism>
<dbReference type="OrthoDB" id="64477at2759"/>
<accession>N1Q1A4</accession>